<keyword evidence="6" id="KW-0479">Metal-binding</keyword>
<dbReference type="RefSeq" id="WP_021166667.1">
    <property type="nucleotide sequence ID" value="NZ_CTRP01000015.1"/>
</dbReference>
<feature type="binding site" evidence="6">
    <location>
        <position position="134"/>
    </location>
    <ligand>
        <name>Zn(2+)</name>
        <dbReference type="ChEBI" id="CHEBI:29105"/>
    </ligand>
</feature>
<evidence type="ECO:0000256" key="3">
    <source>
        <dbReference type="ARBA" id="ARBA00022833"/>
    </source>
</evidence>
<evidence type="ECO:0000256" key="8">
    <source>
        <dbReference type="SAM" id="SignalP"/>
    </source>
</evidence>
<dbReference type="SMART" id="SM00947">
    <property type="entry name" value="Pro_CA"/>
    <property type="match status" value="1"/>
</dbReference>
<evidence type="ECO:0000256" key="1">
    <source>
        <dbReference type="ARBA" id="ARBA00006217"/>
    </source>
</evidence>
<evidence type="ECO:0000256" key="5">
    <source>
        <dbReference type="ARBA" id="ARBA00048348"/>
    </source>
</evidence>
<accession>A0A0U1L591</accession>
<protein>
    <recommendedName>
        <fullName evidence="2 7">Carbonic anhydrase</fullName>
        <ecNumber evidence="2 7">4.2.1.1</ecNumber>
    </recommendedName>
    <alternativeName>
        <fullName evidence="7">Carbonate dehydratase</fullName>
    </alternativeName>
</protein>
<reference evidence="10" key="1">
    <citation type="submission" date="2015-03" db="EMBL/GenBank/DDBJ databases">
        <authorList>
            <person name="Nijsse Bart"/>
        </authorList>
    </citation>
    <scope>NUCLEOTIDE SEQUENCE [LARGE SCALE GENOMIC DNA]</scope>
</reference>
<dbReference type="Proteomes" id="UP000049855">
    <property type="component" value="Unassembled WGS sequence"/>
</dbReference>
<dbReference type="GO" id="GO:0004089">
    <property type="term" value="F:carbonate dehydratase activity"/>
    <property type="evidence" value="ECO:0007669"/>
    <property type="project" value="UniProtKB-UniRule"/>
</dbReference>
<comment type="catalytic activity">
    <reaction evidence="5 7">
        <text>hydrogencarbonate + H(+) = CO2 + H2O</text>
        <dbReference type="Rhea" id="RHEA:10748"/>
        <dbReference type="ChEBI" id="CHEBI:15377"/>
        <dbReference type="ChEBI" id="CHEBI:15378"/>
        <dbReference type="ChEBI" id="CHEBI:16526"/>
        <dbReference type="ChEBI" id="CHEBI:17544"/>
        <dbReference type="EC" id="4.2.1.1"/>
    </reaction>
</comment>
<comment type="function">
    <text evidence="7">Reversible hydration of carbon dioxide.</text>
</comment>
<dbReference type="GO" id="GO:0015976">
    <property type="term" value="P:carbon utilization"/>
    <property type="evidence" value="ECO:0007669"/>
    <property type="project" value="InterPro"/>
</dbReference>
<evidence type="ECO:0000313" key="10">
    <source>
        <dbReference type="Proteomes" id="UP000049855"/>
    </source>
</evidence>
<dbReference type="PANTHER" id="PTHR11002">
    <property type="entry name" value="CARBONIC ANHYDRASE"/>
    <property type="match status" value="1"/>
</dbReference>
<comment type="similarity">
    <text evidence="1 7">Belongs to the beta-class carbonic anhydrase family.</text>
</comment>
<feature type="binding site" evidence="6">
    <location>
        <position position="78"/>
    </location>
    <ligand>
        <name>Zn(2+)</name>
        <dbReference type="ChEBI" id="CHEBI:29105"/>
    </ligand>
</feature>
<feature type="binding site" evidence="6">
    <location>
        <position position="131"/>
    </location>
    <ligand>
        <name>Zn(2+)</name>
        <dbReference type="ChEBI" id="CHEBI:29105"/>
    </ligand>
</feature>
<keyword evidence="8" id="KW-0732">Signal</keyword>
<dbReference type="SUPFAM" id="SSF53056">
    <property type="entry name" value="beta-carbonic anhydrase, cab"/>
    <property type="match status" value="1"/>
</dbReference>
<dbReference type="AlphaFoldDB" id="A0A0U1L591"/>
<dbReference type="InterPro" id="IPR015892">
    <property type="entry name" value="Carbonic_anhydrase_CS"/>
</dbReference>
<comment type="cofactor">
    <cofactor evidence="6">
        <name>Zn(2+)</name>
        <dbReference type="ChEBI" id="CHEBI:29105"/>
    </cofactor>
    <text evidence="6">Binds 1 zinc ion per subunit.</text>
</comment>
<dbReference type="EMBL" id="CTRP01000015">
    <property type="protein sequence ID" value="CQR74847.1"/>
    <property type="molecule type" value="Genomic_DNA"/>
</dbReference>
<dbReference type="PROSITE" id="PS00705">
    <property type="entry name" value="PROK_CO2_ANHYDRASE_2"/>
    <property type="match status" value="1"/>
</dbReference>
<name>A0A0U1L591_9FIRM</name>
<dbReference type="EC" id="4.2.1.1" evidence="2 7"/>
<dbReference type="PROSITE" id="PS00704">
    <property type="entry name" value="PROK_CO2_ANHYDRASE_1"/>
    <property type="match status" value="1"/>
</dbReference>
<keyword evidence="10" id="KW-1185">Reference proteome</keyword>
<dbReference type="InterPro" id="IPR001765">
    <property type="entry name" value="Carbonic_anhydrase"/>
</dbReference>
<feature type="binding site" evidence="6">
    <location>
        <position position="80"/>
    </location>
    <ligand>
        <name>Zn(2+)</name>
        <dbReference type="ChEBI" id="CHEBI:29105"/>
    </ligand>
</feature>
<dbReference type="Pfam" id="PF00484">
    <property type="entry name" value="Pro_CA"/>
    <property type="match status" value="1"/>
</dbReference>
<organism evidence="9 10">
    <name type="scientific">Sporomusa ovata</name>
    <dbReference type="NCBI Taxonomy" id="2378"/>
    <lineage>
        <taxon>Bacteria</taxon>
        <taxon>Bacillati</taxon>
        <taxon>Bacillota</taxon>
        <taxon>Negativicutes</taxon>
        <taxon>Selenomonadales</taxon>
        <taxon>Sporomusaceae</taxon>
        <taxon>Sporomusa</taxon>
    </lineage>
</organism>
<feature type="chain" id="PRO_5006710786" description="Carbonic anhydrase" evidence="8">
    <location>
        <begin position="25"/>
        <end position="218"/>
    </location>
</feature>
<dbReference type="CDD" id="cd03378">
    <property type="entry name" value="beta_CA_cladeC"/>
    <property type="match status" value="1"/>
</dbReference>
<dbReference type="InterPro" id="IPR036874">
    <property type="entry name" value="Carbonic_anhydrase_sf"/>
</dbReference>
<dbReference type="Gene3D" id="3.40.1050.10">
    <property type="entry name" value="Carbonic anhydrase"/>
    <property type="match status" value="1"/>
</dbReference>
<evidence type="ECO:0000256" key="6">
    <source>
        <dbReference type="PIRSR" id="PIRSR601765-1"/>
    </source>
</evidence>
<keyword evidence="3 6" id="KW-0862">Zinc</keyword>
<evidence type="ECO:0000313" key="9">
    <source>
        <dbReference type="EMBL" id="CQR74847.1"/>
    </source>
</evidence>
<gene>
    <name evidence="9" type="ORF">SpAn4DRAFT_4204</name>
</gene>
<evidence type="ECO:0000256" key="2">
    <source>
        <dbReference type="ARBA" id="ARBA00012925"/>
    </source>
</evidence>
<evidence type="ECO:0000256" key="4">
    <source>
        <dbReference type="ARBA" id="ARBA00023239"/>
    </source>
</evidence>
<dbReference type="PANTHER" id="PTHR11002:SF79">
    <property type="entry name" value="CARBONIC ANHYDRASE 2"/>
    <property type="match status" value="1"/>
</dbReference>
<sequence>MKKITRIPLLIMFLLLTLAVPVLASPAENLVTADMAQKMLIDGNNRFVMEKYSKQSIGKERRAELTKGQVPFAVIVSCSDSRVPPELIFDQGLGDIFVIRVAGNVLGPIELGSVEYAVDHLGTKLVVVLGHEQCGAVKATIDGGDVPPNIQAIAAKIQPAVTTARESHAENIYEAASQANIINMVAVLKADTILTHIRGVEIIGAKYKLASGEVEFLQ</sequence>
<keyword evidence="4 7" id="KW-0456">Lyase</keyword>
<dbReference type="GO" id="GO:0008270">
    <property type="term" value="F:zinc ion binding"/>
    <property type="evidence" value="ECO:0007669"/>
    <property type="project" value="UniProtKB-UniRule"/>
</dbReference>
<feature type="signal peptide" evidence="8">
    <location>
        <begin position="1"/>
        <end position="24"/>
    </location>
</feature>
<proteinExistence type="inferred from homology"/>
<evidence type="ECO:0000256" key="7">
    <source>
        <dbReference type="RuleBase" id="RU003956"/>
    </source>
</evidence>